<dbReference type="Proteomes" id="UP000037982">
    <property type="component" value="Unassembled WGS sequence"/>
</dbReference>
<evidence type="ECO:0000313" key="6">
    <source>
        <dbReference type="EMBL" id="KPC63242.1"/>
    </source>
</evidence>
<dbReference type="PANTHER" id="PTHR33204:SF29">
    <property type="entry name" value="TRANSCRIPTIONAL REGULATOR"/>
    <property type="match status" value="1"/>
</dbReference>
<keyword evidence="1" id="KW-0805">Transcription regulation</keyword>
<evidence type="ECO:0000256" key="3">
    <source>
        <dbReference type="ARBA" id="ARBA00023163"/>
    </source>
</evidence>
<feature type="domain" description="HTH hxlR-type" evidence="5">
    <location>
        <begin position="12"/>
        <end position="111"/>
    </location>
</feature>
<sequence length="133" mass="14579">MAIVRRPGAFHCGTDAAMDVIGGRWKVSILWALSERSCRRFGELRRLLPGVTEKVLTSHLRELEADGIVHREVYDEVPPRVEYSLTAVGISLNEALAPLGAWGKRHILTDAAPPEAEPERGDQARSGAPAARM</sequence>
<dbReference type="Gene3D" id="1.10.10.10">
    <property type="entry name" value="Winged helix-like DNA-binding domain superfamily/Winged helix DNA-binding domain"/>
    <property type="match status" value="1"/>
</dbReference>
<dbReference type="GO" id="GO:0003677">
    <property type="term" value="F:DNA binding"/>
    <property type="evidence" value="ECO:0007669"/>
    <property type="project" value="UniProtKB-KW"/>
</dbReference>
<keyword evidence="2" id="KW-0238">DNA-binding</keyword>
<evidence type="ECO:0000256" key="2">
    <source>
        <dbReference type="ARBA" id="ARBA00023125"/>
    </source>
</evidence>
<evidence type="ECO:0000313" key="7">
    <source>
        <dbReference type="Proteomes" id="UP000037982"/>
    </source>
</evidence>
<dbReference type="SUPFAM" id="SSF46785">
    <property type="entry name" value="Winged helix' DNA-binding domain"/>
    <property type="match status" value="1"/>
</dbReference>
<dbReference type="CDD" id="cd00090">
    <property type="entry name" value="HTH_ARSR"/>
    <property type="match status" value="1"/>
</dbReference>
<dbReference type="Pfam" id="PF01638">
    <property type="entry name" value="HxlR"/>
    <property type="match status" value="1"/>
</dbReference>
<accession>A0A0N0H024</accession>
<dbReference type="InterPro" id="IPR036390">
    <property type="entry name" value="WH_DNA-bd_sf"/>
</dbReference>
<evidence type="ECO:0000256" key="4">
    <source>
        <dbReference type="SAM" id="MobiDB-lite"/>
    </source>
</evidence>
<name>A0A0N0H024_9ACTN</name>
<protein>
    <submittedName>
        <fullName evidence="6">Transcriptional regulator</fullName>
    </submittedName>
</protein>
<keyword evidence="3" id="KW-0804">Transcription</keyword>
<organism evidence="6 7">
    <name type="scientific">Streptomyces chattanoogensis</name>
    <dbReference type="NCBI Taxonomy" id="66876"/>
    <lineage>
        <taxon>Bacteria</taxon>
        <taxon>Bacillati</taxon>
        <taxon>Actinomycetota</taxon>
        <taxon>Actinomycetes</taxon>
        <taxon>Kitasatosporales</taxon>
        <taxon>Streptomycetaceae</taxon>
        <taxon>Streptomyces</taxon>
    </lineage>
</organism>
<evidence type="ECO:0000256" key="1">
    <source>
        <dbReference type="ARBA" id="ARBA00023015"/>
    </source>
</evidence>
<dbReference type="PATRIC" id="fig|66876.3.peg.3556"/>
<gene>
    <name evidence="6" type="ORF">ADL29_16205</name>
</gene>
<dbReference type="InterPro" id="IPR036388">
    <property type="entry name" value="WH-like_DNA-bd_sf"/>
</dbReference>
<dbReference type="PANTHER" id="PTHR33204">
    <property type="entry name" value="TRANSCRIPTIONAL REGULATOR, MARR FAMILY"/>
    <property type="match status" value="1"/>
</dbReference>
<evidence type="ECO:0000259" key="5">
    <source>
        <dbReference type="PROSITE" id="PS51118"/>
    </source>
</evidence>
<dbReference type="RefSeq" id="WP_053924340.1">
    <property type="nucleotide sequence ID" value="NZ_LGKG01000134.1"/>
</dbReference>
<comment type="caution">
    <text evidence="6">The sequence shown here is derived from an EMBL/GenBank/DDBJ whole genome shotgun (WGS) entry which is preliminary data.</text>
</comment>
<feature type="region of interest" description="Disordered" evidence="4">
    <location>
        <begin position="110"/>
        <end position="133"/>
    </location>
</feature>
<keyword evidence="7" id="KW-1185">Reference proteome</keyword>
<dbReference type="AlphaFoldDB" id="A0A0N0H024"/>
<proteinExistence type="predicted"/>
<dbReference type="InterPro" id="IPR011991">
    <property type="entry name" value="ArsR-like_HTH"/>
</dbReference>
<dbReference type="EMBL" id="LGKG01000134">
    <property type="protein sequence ID" value="KPC63242.1"/>
    <property type="molecule type" value="Genomic_DNA"/>
</dbReference>
<dbReference type="PROSITE" id="PS51118">
    <property type="entry name" value="HTH_HXLR"/>
    <property type="match status" value="1"/>
</dbReference>
<dbReference type="InterPro" id="IPR002577">
    <property type="entry name" value="HTH_HxlR"/>
</dbReference>
<reference evidence="7" key="1">
    <citation type="submission" date="2015-07" db="EMBL/GenBank/DDBJ databases">
        <authorList>
            <person name="Ju K.-S."/>
            <person name="Doroghazi J.R."/>
            <person name="Metcalf W.W."/>
        </authorList>
    </citation>
    <scope>NUCLEOTIDE SEQUENCE [LARGE SCALE GENOMIC DNA]</scope>
    <source>
        <strain evidence="7">NRRL ISP-5002</strain>
    </source>
</reference>